<organism evidence="1 2">
    <name type="scientific">Accumulibacter regalis</name>
    <dbReference type="NCBI Taxonomy" id="522306"/>
    <lineage>
        <taxon>Bacteria</taxon>
        <taxon>Pseudomonadati</taxon>
        <taxon>Pseudomonadota</taxon>
        <taxon>Betaproteobacteria</taxon>
        <taxon>Candidatus Accumulibacter</taxon>
    </lineage>
</organism>
<protein>
    <submittedName>
        <fullName evidence="1">Uncharacterized protein</fullName>
    </submittedName>
</protein>
<evidence type="ECO:0000313" key="2">
    <source>
        <dbReference type="Proteomes" id="UP000022141"/>
    </source>
</evidence>
<reference evidence="1" key="1">
    <citation type="submission" date="2014-02" db="EMBL/GenBank/DDBJ databases">
        <title>Expanding our view of genomic diversity in Candidatus Accumulibacter clades.</title>
        <authorList>
            <person name="Skennerton C.T."/>
            <person name="Barr J.J."/>
            <person name="Slater F.R."/>
            <person name="Bond P.L."/>
            <person name="Tyson G.W."/>
        </authorList>
    </citation>
    <scope>NUCLEOTIDE SEQUENCE [LARGE SCALE GENOMIC DNA]</scope>
</reference>
<evidence type="ECO:0000313" key="1">
    <source>
        <dbReference type="EMBL" id="EXI90250.1"/>
    </source>
</evidence>
<accession>A0A011QMH9</accession>
<name>A0A011QMH9_ACCRE</name>
<comment type="caution">
    <text evidence="1">The sequence shown here is derived from an EMBL/GenBank/DDBJ whole genome shotgun (WGS) entry which is preliminary data.</text>
</comment>
<keyword evidence="2" id="KW-1185">Reference proteome</keyword>
<dbReference type="AlphaFoldDB" id="A0A011QMH9"/>
<dbReference type="Proteomes" id="UP000022141">
    <property type="component" value="Unassembled WGS sequence"/>
</dbReference>
<gene>
    <name evidence="1" type="ORF">AW11_00953</name>
</gene>
<dbReference type="STRING" id="1454004.AW11_00953"/>
<proteinExistence type="predicted"/>
<dbReference type="EMBL" id="JEMY01000008">
    <property type="protein sequence ID" value="EXI90250.1"/>
    <property type="molecule type" value="Genomic_DNA"/>
</dbReference>
<sequence length="54" mass="5749">MGAGVQRTFCVRWLMGGLAGRPEPWAASHKPAPASLAPMFAGRQTAKARLLSLQ</sequence>